<feature type="region of interest" description="Disordered" evidence="1">
    <location>
        <begin position="721"/>
        <end position="750"/>
    </location>
</feature>
<dbReference type="AlphaFoldDB" id="A0A8D6ZLZ3"/>
<proteinExistence type="predicted"/>
<sequence length="919" mass="101591">MGGERGGSKTGGFFHLFDWNRKSRKKLFSNSPGKSTCPATKQGKRSNDTLPATQLHLLDEDEILGIASVKGSSDYSCASSVTDEEGNGTRAPGVVARLMGLDSMPTVGVSEPYSTPFFDTRSLRDSHGQRSPDFYTNERCHHVPHRAEGCFRKTMETRSQKMPSSPIERFQREIIPPRSAKPLPLSHHKLLSPIKNPGFSSAKSATQIMEAAAKIIQPGLQVHPNTKGKIGSPSVPIRVRDPKDSMAAPERTSRLLQLSRTPIDLTNVEFSREQPLNRNWNRTEEIVVVRSSPDPYEINVAGARAKGKSISLAIQAKVNVQRREGLGPSTRSTAVQKEQEEYKANQPFRSQANNQKNRPLKKSSPASVSGVLRQNNQKQNCLSSKGKLGSKQSISHQQGRKVLSGDASSGKNRNVNKISGNSRVGSRKQVLEITGLDTEGSSSSNKDFPQKKRLIEGSFNLEKSSQIDNGLMNRHETHVKPDIVVDEHTRRSEDNRNATDIISFTFTSPLVKTFGGSQSSNLMVDKWDKKNGGCFEKNFSDVNRKSLPSPGLNVLSGDALSHLLEQKLRELTSGIEPSHNFIKAAKFAAPVPIPQDSKSGSDCLSSVTADHEDFPVRPPKDSLGNLYDTSILSTNDQVTGIKNKMQVAERIEHSSSSSSRSSDARKEVTNYHHHSPLSIFEASFSSESWQLSESSGSTDGSNLCPSSVNAQNIVDFNSSRKLAETEPELSDSASSLSKDPVERSQFSSADNKKADEQELAYVKEILCNNGLTYKNLGSYYLTRVGETFDPILLNDLEGSRSKNAQGEVINDKARSKLLYDCVQECMDLKHNQYFKSGYQAWAKGTTITRKDLAEDIYDEILRWKNMGNCMVDELVFNDMGTHLGRWVDFEIEAFETGKQIQGQILSSLIDEVLADFRIK</sequence>
<feature type="compositionally biased region" description="Polar residues" evidence="1">
    <location>
        <begin position="364"/>
        <end position="381"/>
    </location>
</feature>
<name>A0A8D6ZLZ3_MUSAM</name>
<feature type="region of interest" description="Disordered" evidence="1">
    <location>
        <begin position="648"/>
        <end position="670"/>
    </location>
</feature>
<dbReference type="PANTHER" id="PTHR21726:SF29">
    <property type="entry name" value="EXPRESSED PROTEIN"/>
    <property type="match status" value="1"/>
</dbReference>
<evidence type="ECO:0000256" key="1">
    <source>
        <dbReference type="SAM" id="MobiDB-lite"/>
    </source>
</evidence>
<dbReference type="Pfam" id="PF14383">
    <property type="entry name" value="VARLMGL"/>
    <property type="match status" value="1"/>
</dbReference>
<dbReference type="Pfam" id="PF14309">
    <property type="entry name" value="DUF4378"/>
    <property type="match status" value="1"/>
</dbReference>
<dbReference type="EMBL" id="HG996472">
    <property type="protein sequence ID" value="CAG1832465.1"/>
    <property type="molecule type" value="Genomic_DNA"/>
</dbReference>
<feature type="compositionally biased region" description="Polar residues" evidence="1">
    <location>
        <begin position="406"/>
        <end position="424"/>
    </location>
</feature>
<evidence type="ECO:0000313" key="4">
    <source>
        <dbReference type="EMBL" id="CAG1832465.1"/>
    </source>
</evidence>
<feature type="compositionally biased region" description="Polar residues" evidence="1">
    <location>
        <begin position="28"/>
        <end position="39"/>
    </location>
</feature>
<accession>A0A8D6ZLZ3</accession>
<evidence type="ECO:0000259" key="3">
    <source>
        <dbReference type="Pfam" id="PF14383"/>
    </source>
</evidence>
<dbReference type="PANTHER" id="PTHR21726">
    <property type="entry name" value="PHOSPHATIDYLINOSITOL N-ACETYLGLUCOSAMINYLTRANSFERASE SUBUNIT P DOWN SYNDROME CRITICAL REGION PROTEIN 5 -RELATED"/>
    <property type="match status" value="1"/>
</dbReference>
<feature type="region of interest" description="Disordered" evidence="1">
    <location>
        <begin position="26"/>
        <end position="47"/>
    </location>
</feature>
<feature type="compositionally biased region" description="Low complexity" evidence="1">
    <location>
        <begin position="382"/>
        <end position="391"/>
    </location>
</feature>
<feature type="compositionally biased region" description="Polar residues" evidence="1">
    <location>
        <begin position="347"/>
        <end position="357"/>
    </location>
</feature>
<reference evidence="4" key="1">
    <citation type="submission" date="2021-03" db="EMBL/GenBank/DDBJ databases">
        <authorList>
            <consortium name="Genoscope - CEA"/>
            <person name="William W."/>
        </authorList>
    </citation>
    <scope>NUCLEOTIDE SEQUENCE</scope>
    <source>
        <strain evidence="4">Doubled-haploid Pahang</strain>
    </source>
</reference>
<feature type="region of interest" description="Disordered" evidence="1">
    <location>
        <begin position="222"/>
        <end position="252"/>
    </location>
</feature>
<feature type="domain" description="DUF4378" evidence="2">
    <location>
        <begin position="758"/>
        <end position="911"/>
    </location>
</feature>
<evidence type="ECO:0000259" key="2">
    <source>
        <dbReference type="Pfam" id="PF14309"/>
    </source>
</evidence>
<feature type="domain" description="DUF3741" evidence="3">
    <location>
        <begin position="79"/>
        <end position="110"/>
    </location>
</feature>
<protein>
    <submittedName>
        <fullName evidence="4">(wild Malaysian banana) hypothetical protein</fullName>
    </submittedName>
</protein>
<organism evidence="4">
    <name type="scientific">Musa acuminata subsp. malaccensis</name>
    <name type="common">Wild banana</name>
    <name type="synonym">Musa malaccensis</name>
    <dbReference type="NCBI Taxonomy" id="214687"/>
    <lineage>
        <taxon>Eukaryota</taxon>
        <taxon>Viridiplantae</taxon>
        <taxon>Streptophyta</taxon>
        <taxon>Embryophyta</taxon>
        <taxon>Tracheophyta</taxon>
        <taxon>Spermatophyta</taxon>
        <taxon>Magnoliopsida</taxon>
        <taxon>Liliopsida</taxon>
        <taxon>Zingiberales</taxon>
        <taxon>Musaceae</taxon>
        <taxon>Musa</taxon>
    </lineage>
</organism>
<dbReference type="InterPro" id="IPR032795">
    <property type="entry name" value="DUF3741-assoc"/>
</dbReference>
<feature type="region of interest" description="Disordered" evidence="1">
    <location>
        <begin position="323"/>
        <end position="426"/>
    </location>
</feature>
<gene>
    <name evidence="4" type="ORF">GSMUA_83850.1</name>
</gene>
<feature type="region of interest" description="Disordered" evidence="1">
    <location>
        <begin position="598"/>
        <end position="622"/>
    </location>
</feature>
<feature type="compositionally biased region" description="Basic and acidic residues" evidence="1">
    <location>
        <begin position="609"/>
        <end position="620"/>
    </location>
</feature>
<dbReference type="InterPro" id="IPR025486">
    <property type="entry name" value="DUF4378"/>
</dbReference>
<feature type="compositionally biased region" description="Polar residues" evidence="1">
    <location>
        <begin position="598"/>
        <end position="608"/>
    </location>
</feature>